<feature type="region of interest" description="Disordered" evidence="1">
    <location>
        <begin position="38"/>
        <end position="70"/>
    </location>
</feature>
<dbReference type="EMBL" id="FSRM01000001">
    <property type="protein sequence ID" value="SIN83436.1"/>
    <property type="molecule type" value="Genomic_DNA"/>
</dbReference>
<feature type="signal peptide" evidence="2">
    <location>
        <begin position="1"/>
        <end position="29"/>
    </location>
</feature>
<dbReference type="Pfam" id="PF12587">
    <property type="entry name" value="DUF3761"/>
    <property type="match status" value="1"/>
</dbReference>
<proteinExistence type="predicted"/>
<sequence length="103" mass="10760">MNHLTAGAMKAVASIAFIAFALSSSLVYARSPASDAWAQPDESDLTSHGHYVNKSGQEVHSPAKAKNGGVPTGASAKCIDGMYSFSRHHSGTCSRHGGVAEWE</sequence>
<name>A0A1N6EK71_9BURK</name>
<organism evidence="3 4">
    <name type="scientific">Paraburkholderia phenazinium</name>
    <dbReference type="NCBI Taxonomy" id="60549"/>
    <lineage>
        <taxon>Bacteria</taxon>
        <taxon>Pseudomonadati</taxon>
        <taxon>Pseudomonadota</taxon>
        <taxon>Betaproteobacteria</taxon>
        <taxon>Burkholderiales</taxon>
        <taxon>Burkholderiaceae</taxon>
        <taxon>Paraburkholderia</taxon>
    </lineage>
</organism>
<evidence type="ECO:0008006" key="5">
    <source>
        <dbReference type="Google" id="ProtNLM"/>
    </source>
</evidence>
<keyword evidence="2" id="KW-0732">Signal</keyword>
<evidence type="ECO:0000313" key="3">
    <source>
        <dbReference type="EMBL" id="SIN83436.1"/>
    </source>
</evidence>
<dbReference type="AlphaFoldDB" id="A0A1N6EK71"/>
<dbReference type="InterPro" id="IPR022236">
    <property type="entry name" value="DUF3761"/>
</dbReference>
<evidence type="ECO:0000313" key="4">
    <source>
        <dbReference type="Proteomes" id="UP000184693"/>
    </source>
</evidence>
<feature type="chain" id="PRO_5011980502" description="DUF3761 domain-containing protein" evidence="2">
    <location>
        <begin position="30"/>
        <end position="103"/>
    </location>
</feature>
<accession>A0A1N6EK71</accession>
<reference evidence="3 4" key="1">
    <citation type="submission" date="2016-11" db="EMBL/GenBank/DDBJ databases">
        <authorList>
            <person name="Jaros S."/>
            <person name="Januszkiewicz K."/>
            <person name="Wedrychowicz H."/>
        </authorList>
    </citation>
    <scope>NUCLEOTIDE SEQUENCE [LARGE SCALE GENOMIC DNA]</scope>
    <source>
        <strain evidence="3 4">GAS86</strain>
    </source>
</reference>
<dbReference type="Proteomes" id="UP000184693">
    <property type="component" value="Unassembled WGS sequence"/>
</dbReference>
<protein>
    <recommendedName>
        <fullName evidence="5">DUF3761 domain-containing protein</fullName>
    </recommendedName>
</protein>
<gene>
    <name evidence="3" type="ORF">SAMN05444168_0738</name>
</gene>
<evidence type="ECO:0000256" key="1">
    <source>
        <dbReference type="SAM" id="MobiDB-lite"/>
    </source>
</evidence>
<evidence type="ECO:0000256" key="2">
    <source>
        <dbReference type="SAM" id="SignalP"/>
    </source>
</evidence>